<keyword evidence="4" id="KW-1185">Reference proteome</keyword>
<name>A0A1G7FYV2_9GAMM</name>
<organism evidence="2 3">
    <name type="scientific">Ectopseudomonas alcaliphila</name>
    <dbReference type="NCBI Taxonomy" id="101564"/>
    <lineage>
        <taxon>Bacteria</taxon>
        <taxon>Pseudomonadati</taxon>
        <taxon>Pseudomonadota</taxon>
        <taxon>Gammaproteobacteria</taxon>
        <taxon>Pseudomonadales</taxon>
        <taxon>Pseudomonadaceae</taxon>
        <taxon>Ectopseudomonas</taxon>
    </lineage>
</organism>
<reference evidence="2 3" key="1">
    <citation type="submission" date="2016-10" db="EMBL/GenBank/DDBJ databases">
        <authorList>
            <person name="de Groot N.N."/>
        </authorList>
    </citation>
    <scope>NUCLEOTIDE SEQUENCE [LARGE SCALE GENOMIC DNA]</scope>
    <source>
        <strain evidence="2 3">JCM 10630</strain>
    </source>
</reference>
<dbReference type="AlphaFoldDB" id="A0A1G7FYV2"/>
<dbReference type="RefSeq" id="WP_074679052.1">
    <property type="nucleotide sequence ID" value="NZ_CBCSET010000004.1"/>
</dbReference>
<dbReference type="Proteomes" id="UP001278050">
    <property type="component" value="Unassembled WGS sequence"/>
</dbReference>
<evidence type="ECO:0000313" key="2">
    <source>
        <dbReference type="EMBL" id="SDE81073.1"/>
    </source>
</evidence>
<evidence type="ECO:0000313" key="3">
    <source>
        <dbReference type="Proteomes" id="UP000182413"/>
    </source>
</evidence>
<proteinExistence type="predicted"/>
<reference evidence="1 4" key="2">
    <citation type="submission" date="2023-11" db="EMBL/GenBank/DDBJ databases">
        <title>MicrobeMod: A computational toolkit for identifying prokaryotic methylation and restriction-modification with nanopore sequencing.</title>
        <authorList>
            <person name="Crits-Christoph A."/>
            <person name="Kang S.C."/>
            <person name="Lee H."/>
            <person name="Ostrov N."/>
        </authorList>
    </citation>
    <scope>NUCLEOTIDE SEQUENCE [LARGE SCALE GENOMIC DNA]</scope>
    <source>
        <strain evidence="1 4">ATCC BAA-571</strain>
    </source>
</reference>
<dbReference type="EMBL" id="FNAE01000004">
    <property type="protein sequence ID" value="SDE81073.1"/>
    <property type="molecule type" value="Genomic_DNA"/>
</dbReference>
<protein>
    <submittedName>
        <fullName evidence="2">Uncharacterized protein</fullName>
    </submittedName>
</protein>
<evidence type="ECO:0000313" key="4">
    <source>
        <dbReference type="Proteomes" id="UP001278050"/>
    </source>
</evidence>
<dbReference type="NCBIfam" id="NF047733">
    <property type="entry name" value="antiphage_MADS7"/>
    <property type="match status" value="1"/>
</dbReference>
<gene>
    <name evidence="2" type="ORF">SAMN05216575_10460</name>
    <name evidence="1" type="ORF">SIM71_18250</name>
</gene>
<accession>A0A1G7FYV2</accession>
<evidence type="ECO:0000313" key="1">
    <source>
        <dbReference type="EMBL" id="MDX5994007.1"/>
    </source>
</evidence>
<dbReference type="EMBL" id="JAWXXP010000001">
    <property type="protein sequence ID" value="MDX5994007.1"/>
    <property type="molecule type" value="Genomic_DNA"/>
</dbReference>
<dbReference type="InterPro" id="IPR058120">
    <property type="entry name" value="MADS7"/>
</dbReference>
<dbReference type="Proteomes" id="UP000182413">
    <property type="component" value="Unassembled WGS sequence"/>
</dbReference>
<sequence length="557" mass="63550">MALQKKDREFRLPKVSYLDFKTIEMDRVLTGLFERLEHGGYPSVFRDKRELTVDKFVDDILEAGERFLGFAQHRDMVQRWVETHLMDIVNRGKKNAAVAGPRPLHGYTYRFRNPKYSRDYGAAQHLYQMLHHARHLSGHKAIEHLKGFFFDGFDKLTRELNDKALTDIETATLLHFLSQRKDTADTRAGGDRFAPVCIGSADLMAEDIQRLLFYKPFMPRSVMVEYLKVLLSFHLALYHLRLLKLLPAWQKLEGANSLCAESACPMKPREQREPQGDCPYKLGLFVDLSGSANSTTATLAERSADGFYRRIPSFIRAYFVAKKLDEFSEHLVRRGKLIRPLNSVFSVGELYGLQGAPFAEERDKFFGERLAGLLESLSEGDAGLDAEVEAITKMGLSDFETYIEILVTLRGAFHRKYIIESLDATMLKNKSGALLAQTRARNAPRRFALESRLLEVLLQIAVLRPGGDQGYFTGEMRIDDLLSFLRERYGLYIDQLPPGEGFATPTIDERKALRSNVQAFTGRLREIGFYRDLSDAYVTQTVVPRYTIAERTEGART</sequence>
<dbReference type="OrthoDB" id="9808668at2"/>
<dbReference type="Pfam" id="PF26611">
    <property type="entry name" value="MAD7"/>
    <property type="match status" value="1"/>
</dbReference>